<dbReference type="Gene3D" id="3.20.20.80">
    <property type="entry name" value="Glycosidases"/>
    <property type="match status" value="1"/>
</dbReference>
<evidence type="ECO:0000313" key="4">
    <source>
        <dbReference type="Proteomes" id="UP000295499"/>
    </source>
</evidence>
<protein>
    <submittedName>
        <fullName evidence="3">Cellulase (Glycosyl hydrolase family 5)</fullName>
    </submittedName>
</protein>
<dbReference type="Pfam" id="PF16586">
    <property type="entry name" value="DUF5060"/>
    <property type="match status" value="1"/>
</dbReference>
<evidence type="ECO:0000313" key="3">
    <source>
        <dbReference type="EMBL" id="TDO19383.1"/>
    </source>
</evidence>
<dbReference type="Proteomes" id="UP000295499">
    <property type="component" value="Unassembled WGS sequence"/>
</dbReference>
<dbReference type="AlphaFoldDB" id="A0A4R6IAZ0"/>
<reference evidence="3 4" key="1">
    <citation type="submission" date="2019-03" db="EMBL/GenBank/DDBJ databases">
        <title>Genomic Encyclopedia of Archaeal and Bacterial Type Strains, Phase II (KMG-II): from individual species to whole genera.</title>
        <authorList>
            <person name="Goeker M."/>
        </authorList>
    </citation>
    <scope>NUCLEOTIDE SEQUENCE [LARGE SCALE GENOMIC DNA]</scope>
    <source>
        <strain evidence="3 4">DSM 19034</strain>
    </source>
</reference>
<proteinExistence type="predicted"/>
<keyword evidence="3" id="KW-0378">Hydrolase</keyword>
<name>A0A4R6IAZ0_9SPHI</name>
<dbReference type="GO" id="GO:0004553">
    <property type="term" value="F:hydrolase activity, hydrolyzing O-glycosyl compounds"/>
    <property type="evidence" value="ECO:0007669"/>
    <property type="project" value="InterPro"/>
</dbReference>
<accession>A0A4R6IAZ0</accession>
<feature type="signal peptide" evidence="1">
    <location>
        <begin position="1"/>
        <end position="20"/>
    </location>
</feature>
<dbReference type="OrthoDB" id="9802444at2"/>
<dbReference type="InterPro" id="IPR032260">
    <property type="entry name" value="DUF5060"/>
</dbReference>
<evidence type="ECO:0000256" key="1">
    <source>
        <dbReference type="SAM" id="SignalP"/>
    </source>
</evidence>
<organism evidence="3 4">
    <name type="scientific">Pedobacter duraquae</name>
    <dbReference type="NCBI Taxonomy" id="425511"/>
    <lineage>
        <taxon>Bacteria</taxon>
        <taxon>Pseudomonadati</taxon>
        <taxon>Bacteroidota</taxon>
        <taxon>Sphingobacteriia</taxon>
        <taxon>Sphingobacteriales</taxon>
        <taxon>Sphingobacteriaceae</taxon>
        <taxon>Pedobacter</taxon>
    </lineage>
</organism>
<comment type="caution">
    <text evidence="3">The sequence shown here is derived from an EMBL/GenBank/DDBJ whole genome shotgun (WGS) entry which is preliminary data.</text>
</comment>
<dbReference type="InterPro" id="IPR013783">
    <property type="entry name" value="Ig-like_fold"/>
</dbReference>
<dbReference type="InterPro" id="IPR045053">
    <property type="entry name" value="MAN-like"/>
</dbReference>
<sequence>MKRSLILTLAFVLLSVIALNAETPITKATLINRSVKQFEKAEWNVSIKTIFTNAYLQEEVALDMLLSSPSGKKLVLPCYYEAGESGKTSQWKARFLPQEKGKYSYKFQLSKDGKVIYATKPAAFNAVASKFKGILNTKNDWTFQFDNGEAFRGIGENICWESRDNDDSKYFKALHENPKYNYEYLLPALAQHGGNYFRTWICSWNLPLDWKSGFNNRRYTNSSAYFNPSAISKMDRMVNLSDSLGLYIMLTMGPGSYDAKNGRYATSTAAFFTDAKAKAQYKNRLRFIVARWGYSSAIGAWEFFNEIDNVQFRDKNNPIPAEHIVQWHQEMADYLKAIDPYHHLITTSISHRDLKGLNSIGAIDFNQKHIYKNNHALPTTIVSYASQFKKPYVIGEYGYEYDWSKNFDEFAPEMDSDFKRGLWYGLFSPTPILPLSWWWEYFDNRGTDKYIVHVRTIQDLMMKAGKGSFETFAVKSTNPDVETFSVKCGNDIFVYLYNSKKEAAQTDILLPVQLQGYELVKYTCETGAFDKPVNLNGSLKISAAELNPNADVVYILKKR</sequence>
<dbReference type="SUPFAM" id="SSF51445">
    <property type="entry name" value="(Trans)glycosidases"/>
    <property type="match status" value="1"/>
</dbReference>
<feature type="domain" description="DUF5060" evidence="2">
    <location>
        <begin position="35"/>
        <end position="108"/>
    </location>
</feature>
<dbReference type="RefSeq" id="WP_133559208.1">
    <property type="nucleotide sequence ID" value="NZ_SNWM01000007.1"/>
</dbReference>
<dbReference type="Gene3D" id="2.60.40.10">
    <property type="entry name" value="Immunoglobulins"/>
    <property type="match status" value="1"/>
</dbReference>
<dbReference type="PANTHER" id="PTHR31451">
    <property type="match status" value="1"/>
</dbReference>
<evidence type="ECO:0000259" key="2">
    <source>
        <dbReference type="Pfam" id="PF16586"/>
    </source>
</evidence>
<dbReference type="InterPro" id="IPR017853">
    <property type="entry name" value="GH"/>
</dbReference>
<gene>
    <name evidence="3" type="ORF">CLV32_4623</name>
</gene>
<feature type="chain" id="PRO_5020653203" evidence="1">
    <location>
        <begin position="21"/>
        <end position="559"/>
    </location>
</feature>
<dbReference type="EMBL" id="SNWM01000007">
    <property type="protein sequence ID" value="TDO19383.1"/>
    <property type="molecule type" value="Genomic_DNA"/>
</dbReference>
<keyword evidence="1" id="KW-0732">Signal</keyword>
<keyword evidence="4" id="KW-1185">Reference proteome</keyword>